<dbReference type="FunFam" id="2.60.120.1440:FF:000001">
    <property type="entry name" value="Putative anti-sigma factor"/>
    <property type="match status" value="1"/>
</dbReference>
<dbReference type="Proteomes" id="UP000823661">
    <property type="component" value="Unassembled WGS sequence"/>
</dbReference>
<keyword evidence="1" id="KW-0472">Membrane</keyword>
<evidence type="ECO:0000313" key="5">
    <source>
        <dbReference type="Proteomes" id="UP000823661"/>
    </source>
</evidence>
<reference evidence="4" key="1">
    <citation type="submission" date="2020-10" db="EMBL/GenBank/DDBJ databases">
        <authorList>
            <person name="Gilroy R."/>
        </authorList>
    </citation>
    <scope>NUCLEOTIDE SEQUENCE</scope>
    <source>
        <strain evidence="4">B1-20833</strain>
    </source>
</reference>
<dbReference type="AlphaFoldDB" id="A0A9D9EPU8"/>
<evidence type="ECO:0000256" key="1">
    <source>
        <dbReference type="SAM" id="Phobius"/>
    </source>
</evidence>
<dbReference type="Pfam" id="PF04773">
    <property type="entry name" value="FecR"/>
    <property type="match status" value="1"/>
</dbReference>
<evidence type="ECO:0000259" key="3">
    <source>
        <dbReference type="Pfam" id="PF16344"/>
    </source>
</evidence>
<name>A0A9D9EPU8_9BACT</name>
<dbReference type="InterPro" id="IPR006860">
    <property type="entry name" value="FecR"/>
</dbReference>
<organism evidence="4 5">
    <name type="scientific">Candidatus Cryptobacteroides intestinavium</name>
    <dbReference type="NCBI Taxonomy" id="2840766"/>
    <lineage>
        <taxon>Bacteria</taxon>
        <taxon>Pseudomonadati</taxon>
        <taxon>Bacteroidota</taxon>
        <taxon>Bacteroidia</taxon>
        <taxon>Bacteroidales</taxon>
        <taxon>Candidatus Cryptobacteroides</taxon>
    </lineage>
</organism>
<dbReference type="Gene3D" id="3.55.50.30">
    <property type="match status" value="1"/>
</dbReference>
<dbReference type="PIRSF" id="PIRSF018266">
    <property type="entry name" value="FecR"/>
    <property type="match status" value="1"/>
</dbReference>
<dbReference type="InterPro" id="IPR012373">
    <property type="entry name" value="Ferrdict_sens_TM"/>
</dbReference>
<dbReference type="PANTHER" id="PTHR30273:SF2">
    <property type="entry name" value="PROTEIN FECR"/>
    <property type="match status" value="1"/>
</dbReference>
<protein>
    <submittedName>
        <fullName evidence="4">FecR domain-containing protein</fullName>
    </submittedName>
</protein>
<dbReference type="EMBL" id="JADIMI010000025">
    <property type="protein sequence ID" value="MBO8451842.1"/>
    <property type="molecule type" value="Genomic_DNA"/>
</dbReference>
<evidence type="ECO:0000313" key="4">
    <source>
        <dbReference type="EMBL" id="MBO8451842.1"/>
    </source>
</evidence>
<sequence length="299" mass="34084">MDSKGNDMEDLRDEKVIRRLWEDSDGKISSETIKDLEAVHRMIDASEGRKMSGRYIWFAAASLAVAVLSSVLTLTFVARPETEYALVSTEYGERMSLTLADGTVVALNAGSSIFFPEQFTGDDRTVFLTGEANFDVARDEKRRFMVKTRHMDVTALGTRFCVEAYPDDHVTRTTLVEGRVEVAVTADSGRVCILDPDMQLSFDSFSRETSVTRVDAEKVASWEQGYLVFNGADFAEIASAIERKYDVKIYYDMSRNRSRREYFVKFRPDETLEETMDVLTMLVDGSRYRLDGKKVFFYF</sequence>
<feature type="transmembrane region" description="Helical" evidence="1">
    <location>
        <begin position="55"/>
        <end position="78"/>
    </location>
</feature>
<dbReference type="Pfam" id="PF16344">
    <property type="entry name" value="FecR_C"/>
    <property type="match status" value="1"/>
</dbReference>
<dbReference type="Gene3D" id="2.60.120.1440">
    <property type="match status" value="1"/>
</dbReference>
<feature type="domain" description="FecR protein" evidence="2">
    <location>
        <begin position="87"/>
        <end position="181"/>
    </location>
</feature>
<proteinExistence type="predicted"/>
<feature type="domain" description="Protein FecR C-terminal" evidence="3">
    <location>
        <begin position="226"/>
        <end position="296"/>
    </location>
</feature>
<accession>A0A9D9EPU8</accession>
<dbReference type="GO" id="GO:0016989">
    <property type="term" value="F:sigma factor antagonist activity"/>
    <property type="evidence" value="ECO:0007669"/>
    <property type="project" value="TreeGrafter"/>
</dbReference>
<dbReference type="PANTHER" id="PTHR30273">
    <property type="entry name" value="PERIPLASMIC SIGNAL SENSOR AND SIGMA FACTOR ACTIVATOR FECR-RELATED"/>
    <property type="match status" value="1"/>
</dbReference>
<gene>
    <name evidence="4" type="ORF">IAC06_03020</name>
</gene>
<keyword evidence="1" id="KW-0812">Transmembrane</keyword>
<reference evidence="4" key="2">
    <citation type="journal article" date="2021" name="PeerJ">
        <title>Extensive microbial diversity within the chicken gut microbiome revealed by metagenomics and culture.</title>
        <authorList>
            <person name="Gilroy R."/>
            <person name="Ravi A."/>
            <person name="Getino M."/>
            <person name="Pursley I."/>
            <person name="Horton D.L."/>
            <person name="Alikhan N.F."/>
            <person name="Baker D."/>
            <person name="Gharbi K."/>
            <person name="Hall N."/>
            <person name="Watson M."/>
            <person name="Adriaenssens E.M."/>
            <person name="Foster-Nyarko E."/>
            <person name="Jarju S."/>
            <person name="Secka A."/>
            <person name="Antonio M."/>
            <person name="Oren A."/>
            <person name="Chaudhuri R.R."/>
            <person name="La Ragione R."/>
            <person name="Hildebrand F."/>
            <person name="Pallen M.J."/>
        </authorList>
    </citation>
    <scope>NUCLEOTIDE SEQUENCE</scope>
    <source>
        <strain evidence="4">B1-20833</strain>
    </source>
</reference>
<dbReference type="InterPro" id="IPR032508">
    <property type="entry name" value="FecR_C"/>
</dbReference>
<keyword evidence="1" id="KW-1133">Transmembrane helix</keyword>
<comment type="caution">
    <text evidence="4">The sequence shown here is derived from an EMBL/GenBank/DDBJ whole genome shotgun (WGS) entry which is preliminary data.</text>
</comment>
<evidence type="ECO:0000259" key="2">
    <source>
        <dbReference type="Pfam" id="PF04773"/>
    </source>
</evidence>